<gene>
    <name evidence="2" type="ordered locus">P9515_03801</name>
</gene>
<evidence type="ECO:0000256" key="1">
    <source>
        <dbReference type="SAM" id="Phobius"/>
    </source>
</evidence>
<sequence>MKNCLIDNKNLLINQFNPINSDIKLKLSNKCMFLKLIKRIFKRHRLFINWYQKKFNLSDYQLLWLVFFKGILITIIFNKLF</sequence>
<name>A2BUX8_PROM5</name>
<dbReference type="EMBL" id="CP000552">
    <property type="protein sequence ID" value="ABM71589.1"/>
    <property type="molecule type" value="Genomic_DNA"/>
</dbReference>
<feature type="transmembrane region" description="Helical" evidence="1">
    <location>
        <begin position="62"/>
        <end position="80"/>
    </location>
</feature>
<organism evidence="2 3">
    <name type="scientific">Prochlorococcus marinus (strain MIT 9515)</name>
    <dbReference type="NCBI Taxonomy" id="167542"/>
    <lineage>
        <taxon>Bacteria</taxon>
        <taxon>Bacillati</taxon>
        <taxon>Cyanobacteriota</taxon>
        <taxon>Cyanophyceae</taxon>
        <taxon>Synechococcales</taxon>
        <taxon>Prochlorococcaceae</taxon>
        <taxon>Prochlorococcus</taxon>
    </lineage>
</organism>
<evidence type="ECO:0000313" key="3">
    <source>
        <dbReference type="Proteomes" id="UP000001589"/>
    </source>
</evidence>
<evidence type="ECO:0008006" key="4">
    <source>
        <dbReference type="Google" id="ProtNLM"/>
    </source>
</evidence>
<dbReference type="OrthoDB" id="542078at2"/>
<protein>
    <recommendedName>
        <fullName evidence="4">Protein family PM-16</fullName>
    </recommendedName>
</protein>
<evidence type="ECO:0000313" key="2">
    <source>
        <dbReference type="EMBL" id="ABM71589.1"/>
    </source>
</evidence>
<keyword evidence="1" id="KW-1133">Transmembrane helix</keyword>
<dbReference type="KEGG" id="pmc:P9515_03801"/>
<dbReference type="Proteomes" id="UP000001589">
    <property type="component" value="Chromosome"/>
</dbReference>
<reference evidence="2 3" key="1">
    <citation type="journal article" date="2007" name="PLoS Genet.">
        <title>Patterns and implications of gene gain and loss in the evolution of Prochlorococcus.</title>
        <authorList>
            <person name="Kettler G.C."/>
            <person name="Martiny A.C."/>
            <person name="Huang K."/>
            <person name="Zucker J."/>
            <person name="Coleman M.L."/>
            <person name="Rodrigue S."/>
            <person name="Chen F."/>
            <person name="Lapidus A."/>
            <person name="Ferriera S."/>
            <person name="Johnson J."/>
            <person name="Steglich C."/>
            <person name="Church G.M."/>
            <person name="Richardson P."/>
            <person name="Chisholm S.W."/>
        </authorList>
    </citation>
    <scope>NUCLEOTIDE SEQUENCE [LARGE SCALE GENOMIC DNA]</scope>
    <source>
        <strain evidence="2 3">MIT 9515</strain>
    </source>
</reference>
<keyword evidence="1" id="KW-0472">Membrane</keyword>
<dbReference type="HOGENOM" id="CLU_2571041_0_0_3"/>
<accession>A2BUX8</accession>
<keyword evidence="1" id="KW-0812">Transmembrane</keyword>
<dbReference type="STRING" id="167542.P9515_03801"/>
<dbReference type="AlphaFoldDB" id="A2BUX8"/>
<proteinExistence type="predicted"/>